<dbReference type="NCBIfam" id="TIGR01976">
    <property type="entry name" value="am_tr_V_VC1184"/>
    <property type="match status" value="1"/>
</dbReference>
<dbReference type="PANTHER" id="PTHR43586:SF21">
    <property type="entry name" value="PYRIDOXAL PHOSPHATE (PLP)-DEPENDENT ASPARTATE AMINOTRANSFERASE SUPERFAMILY"/>
    <property type="match status" value="1"/>
</dbReference>
<protein>
    <submittedName>
        <fullName evidence="2">Cysteine desulfurase-like protein</fullName>
    </submittedName>
</protein>
<proteinExistence type="predicted"/>
<dbReference type="InterPro" id="IPR000192">
    <property type="entry name" value="Aminotrans_V_dom"/>
</dbReference>
<dbReference type="PANTHER" id="PTHR43586">
    <property type="entry name" value="CYSTEINE DESULFURASE"/>
    <property type="match status" value="1"/>
</dbReference>
<dbReference type="EMBL" id="JBHUOF010000003">
    <property type="protein sequence ID" value="MFD2798423.1"/>
    <property type="molecule type" value="Genomic_DNA"/>
</dbReference>
<dbReference type="Proteomes" id="UP001597478">
    <property type="component" value="Unassembled WGS sequence"/>
</dbReference>
<evidence type="ECO:0000313" key="2">
    <source>
        <dbReference type="EMBL" id="MFD2798423.1"/>
    </source>
</evidence>
<dbReference type="Pfam" id="PF00266">
    <property type="entry name" value="Aminotran_5"/>
    <property type="match status" value="1"/>
</dbReference>
<dbReference type="Gene3D" id="3.90.1150.10">
    <property type="entry name" value="Aspartate Aminotransferase, domain 1"/>
    <property type="match status" value="1"/>
</dbReference>
<keyword evidence="3" id="KW-1185">Reference proteome</keyword>
<accession>A0ABW5W3G2</accession>
<dbReference type="InterPro" id="IPR011340">
    <property type="entry name" value="Cys_dSase-rel"/>
</dbReference>
<evidence type="ECO:0000259" key="1">
    <source>
        <dbReference type="Pfam" id="PF00266"/>
    </source>
</evidence>
<name>A0ABW5W3G2_9PSEU</name>
<organism evidence="2 3">
    <name type="scientific">Prauserella oleivorans</name>
    <dbReference type="NCBI Taxonomy" id="1478153"/>
    <lineage>
        <taxon>Bacteria</taxon>
        <taxon>Bacillati</taxon>
        <taxon>Actinomycetota</taxon>
        <taxon>Actinomycetes</taxon>
        <taxon>Pseudonocardiales</taxon>
        <taxon>Pseudonocardiaceae</taxon>
        <taxon>Prauserella</taxon>
    </lineage>
</organism>
<evidence type="ECO:0000313" key="3">
    <source>
        <dbReference type="Proteomes" id="UP001597478"/>
    </source>
</evidence>
<feature type="domain" description="Aminotransferase class V" evidence="1">
    <location>
        <begin position="23"/>
        <end position="392"/>
    </location>
</feature>
<dbReference type="InterPro" id="IPR015424">
    <property type="entry name" value="PyrdxlP-dep_Trfase"/>
</dbReference>
<dbReference type="RefSeq" id="WP_377384090.1">
    <property type="nucleotide sequence ID" value="NZ_JBHSAN010000001.1"/>
</dbReference>
<dbReference type="SUPFAM" id="SSF53383">
    <property type="entry name" value="PLP-dependent transferases"/>
    <property type="match status" value="1"/>
</dbReference>
<comment type="caution">
    <text evidence="2">The sequence shown here is derived from an EMBL/GenBank/DDBJ whole genome shotgun (WGS) entry which is preliminary data.</text>
</comment>
<gene>
    <name evidence="2" type="ORF">ACFS2C_03345</name>
</gene>
<dbReference type="Gene3D" id="3.40.640.10">
    <property type="entry name" value="Type I PLP-dependent aspartate aminotransferase-like (Major domain)"/>
    <property type="match status" value="1"/>
</dbReference>
<reference evidence="3" key="1">
    <citation type="journal article" date="2019" name="Int. J. Syst. Evol. Microbiol.">
        <title>The Global Catalogue of Microorganisms (GCM) 10K type strain sequencing project: providing services to taxonomists for standard genome sequencing and annotation.</title>
        <authorList>
            <consortium name="The Broad Institute Genomics Platform"/>
            <consortium name="The Broad Institute Genome Sequencing Center for Infectious Disease"/>
            <person name="Wu L."/>
            <person name="Ma J."/>
        </authorList>
    </citation>
    <scope>NUCLEOTIDE SEQUENCE [LARGE SCALE GENOMIC DNA]</scope>
    <source>
        <strain evidence="3">IBRC-M 10906</strain>
    </source>
</reference>
<dbReference type="InterPro" id="IPR015422">
    <property type="entry name" value="PyrdxlP-dep_Trfase_small"/>
</dbReference>
<sequence length="402" mass="42469">MAGYDVDEVRKHFPALREGAAHFDGPGGSQVPEAVGEAVARTLCSAIANRGTVTAAERRADRVVLDARRAAADLVGGLPGGIVFGRSITQLTYDFSRTLAKDWQPGDEVIVTSLDHDANIRPWVQAARARDVTVRVAGFHPETGELDVAAVTDLLSERTRVVAVTAASNLLGTRPAVAEITARAHEAGALTYVDGVHLTPHTLVDVTALGADFYACSPYKFFGPHLGFVAARPELLETLRPDKLLPSTDAVPERFELGTLPYELLAGTTAAVDFLANLVPGDGSRRERLATSLRAVELHEDALATRLEDGLAAIAGVRLYGARTRHRTPTVLFTVDGVSPATVYTKLAERGVNAPAGTFYALECSRTLGLGDTGAVRAGIAPYTTGSEVDTLVTEVARVAGA</sequence>
<dbReference type="InterPro" id="IPR015421">
    <property type="entry name" value="PyrdxlP-dep_Trfase_major"/>
</dbReference>